<accession>A0ABQ0H8D7</accession>
<evidence type="ECO:0000256" key="1">
    <source>
        <dbReference type="ARBA" id="ARBA00023002"/>
    </source>
</evidence>
<gene>
    <name evidence="5" type="ORF">GOTRE_009_00050</name>
</gene>
<evidence type="ECO:0000259" key="4">
    <source>
        <dbReference type="Pfam" id="PF00171"/>
    </source>
</evidence>
<dbReference type="InterPro" id="IPR015590">
    <property type="entry name" value="Aldehyde_DH_dom"/>
</dbReference>
<dbReference type="InterPro" id="IPR016163">
    <property type="entry name" value="Ald_DH_C"/>
</dbReference>
<evidence type="ECO:0000313" key="6">
    <source>
        <dbReference type="Proteomes" id="UP000004881"/>
    </source>
</evidence>
<organism evidence="5 6">
    <name type="scientific">Gordonia terrae NBRC 100016</name>
    <dbReference type="NCBI Taxonomy" id="1089454"/>
    <lineage>
        <taxon>Bacteria</taxon>
        <taxon>Bacillati</taxon>
        <taxon>Actinomycetota</taxon>
        <taxon>Actinomycetes</taxon>
        <taxon>Mycobacteriales</taxon>
        <taxon>Gordoniaceae</taxon>
        <taxon>Gordonia</taxon>
    </lineage>
</organism>
<dbReference type="InterPro" id="IPR016161">
    <property type="entry name" value="Ald_DH/histidinol_DH"/>
</dbReference>
<feature type="active site" evidence="2">
    <location>
        <position position="298"/>
    </location>
</feature>
<dbReference type="Pfam" id="PF00171">
    <property type="entry name" value="Aldedh"/>
    <property type="match status" value="1"/>
</dbReference>
<sequence length="540" mass="56993">MGFFAVDLLALRLYNCLSAKIFGSPSAITSERIHMTLVTSTSTHPGIDARDLDDRIYVGGHWEVGAGNLIESVNPATGQVFATLHGATPADVDTAVRTGLRAAHESGWASALPHERAAVLHRIGDGIDAARDRIARLQTLDTGKTLGETSALAASAANTFRYMAAAAETSDGTLTTPRGPWLTMSTHRPMGVVGAITPWNSPIASDAQKLAPALAAGNAVVSKPPVWAPWVTLLLARICEEAGLPRGVLSVLPGPGRTVGEALVRHPDVAKVTFTGGTSTGRHLGRIAADKLMPITLELGGKSPTIVFADADLERAVQGVLYGIFSSSGQSCIAGSRVFVQRSVFDAFTDDLVGRAGRLRMGPGTNPDTDVAPMISAAHRDSVADTVARAVADGARVRCGGAVPVDGALADGWYYPPTVLTGVANTDRISQEEIFGPVAVVIPFDDEADVIAQANDTVYGLACGVWTEDYRRALRIGDAVDAGTVWVNTYKQFSISTPFTGLRDSGLGTEKGREAIRQYSDQKSIYLDRSDEPIAWGRQP</sequence>
<dbReference type="Gene3D" id="3.40.605.10">
    <property type="entry name" value="Aldehyde Dehydrogenase, Chain A, domain 1"/>
    <property type="match status" value="1"/>
</dbReference>
<keyword evidence="6" id="KW-1185">Reference proteome</keyword>
<dbReference type="PANTHER" id="PTHR11699">
    <property type="entry name" value="ALDEHYDE DEHYDROGENASE-RELATED"/>
    <property type="match status" value="1"/>
</dbReference>
<reference evidence="5 6" key="1">
    <citation type="submission" date="2012-02" db="EMBL/GenBank/DDBJ databases">
        <title>Whole genome shotgun sequence of Gordonia terrae NBRC 100016.</title>
        <authorList>
            <person name="Takarada H."/>
            <person name="Hosoyama A."/>
            <person name="Tsuchikane K."/>
            <person name="Katsumata H."/>
            <person name="Yamazaki S."/>
            <person name="Fujita N."/>
        </authorList>
    </citation>
    <scope>NUCLEOTIDE SEQUENCE [LARGE SCALE GENOMIC DNA]</scope>
    <source>
        <strain evidence="5 6">NBRC 100016</strain>
    </source>
</reference>
<dbReference type="CDD" id="cd07114">
    <property type="entry name" value="ALDH_DhaS"/>
    <property type="match status" value="1"/>
</dbReference>
<evidence type="ECO:0000313" key="5">
    <source>
        <dbReference type="EMBL" id="GAB42123.1"/>
    </source>
</evidence>
<dbReference type="SUPFAM" id="SSF53720">
    <property type="entry name" value="ALDH-like"/>
    <property type="match status" value="1"/>
</dbReference>
<evidence type="ECO:0000256" key="2">
    <source>
        <dbReference type="PROSITE-ProRule" id="PRU10007"/>
    </source>
</evidence>
<evidence type="ECO:0000256" key="3">
    <source>
        <dbReference type="RuleBase" id="RU003345"/>
    </source>
</evidence>
<dbReference type="EMBL" id="BAFD01000009">
    <property type="protein sequence ID" value="GAB42123.1"/>
    <property type="molecule type" value="Genomic_DNA"/>
</dbReference>
<comment type="similarity">
    <text evidence="3">Belongs to the aldehyde dehydrogenase family.</text>
</comment>
<dbReference type="InterPro" id="IPR029510">
    <property type="entry name" value="Ald_DH_CS_GLU"/>
</dbReference>
<dbReference type="InterPro" id="IPR016162">
    <property type="entry name" value="Ald_DH_N"/>
</dbReference>
<protein>
    <submittedName>
        <fullName evidence="5">Aldehyde dehydrogenase</fullName>
    </submittedName>
</protein>
<dbReference type="PROSITE" id="PS00070">
    <property type="entry name" value="ALDEHYDE_DEHYDR_CYS"/>
    <property type="match status" value="1"/>
</dbReference>
<name>A0ABQ0H8D7_9ACTN</name>
<proteinExistence type="inferred from homology"/>
<dbReference type="InterPro" id="IPR016160">
    <property type="entry name" value="Ald_DH_CS_CYS"/>
</dbReference>
<dbReference type="PROSITE" id="PS00687">
    <property type="entry name" value="ALDEHYDE_DEHYDR_GLU"/>
    <property type="match status" value="1"/>
</dbReference>
<feature type="domain" description="Aldehyde dehydrogenase" evidence="4">
    <location>
        <begin position="67"/>
        <end position="525"/>
    </location>
</feature>
<keyword evidence="1 3" id="KW-0560">Oxidoreductase</keyword>
<comment type="caution">
    <text evidence="5">The sequence shown here is derived from an EMBL/GenBank/DDBJ whole genome shotgun (WGS) entry which is preliminary data.</text>
</comment>
<dbReference type="Gene3D" id="3.40.309.10">
    <property type="entry name" value="Aldehyde Dehydrogenase, Chain A, domain 2"/>
    <property type="match status" value="1"/>
</dbReference>
<dbReference type="Proteomes" id="UP000004881">
    <property type="component" value="Unassembled WGS sequence"/>
</dbReference>